<dbReference type="InterPro" id="IPR000719">
    <property type="entry name" value="Prot_kinase_dom"/>
</dbReference>
<dbReference type="EMBL" id="JAAMPC010000012">
    <property type="protein sequence ID" value="KAG2277242.1"/>
    <property type="molecule type" value="Genomic_DNA"/>
</dbReference>
<evidence type="ECO:0000256" key="14">
    <source>
        <dbReference type="ARBA" id="ARBA00023180"/>
    </source>
</evidence>
<dbReference type="FunFam" id="1.10.510.10:FF:001023">
    <property type="entry name" value="Os07g0541700 protein"/>
    <property type="match status" value="1"/>
</dbReference>
<dbReference type="GO" id="GO:0030246">
    <property type="term" value="F:carbohydrate binding"/>
    <property type="evidence" value="ECO:0007669"/>
    <property type="project" value="UniProtKB-KW"/>
</dbReference>
<keyword evidence="4" id="KW-1003">Cell membrane</keyword>
<dbReference type="SMART" id="SM00108">
    <property type="entry name" value="B_lectin"/>
    <property type="match status" value="1"/>
</dbReference>
<sequence>MLLSFCYATITPTSPLLINQTLRSSNEVYELGFFSPNNTKNQYVGIWFKDTTPRVVVWVANREKPVTDSMANLSISSNGSLLLFDGKHGIVWSSGVTFASNRSHVELSDSGNLIVVDNISERTLWQSFDHLGDTLLQSSFLMYNLATGEKRFLTSWKSYNDPSPGDFVAQITPQVPSQGFIMKGSTPYWRSGPWAKTRFTGLPLMDESFTSPFSLHQDVNGSGYFSYSEKDYNLSRMVLTSEGSLEVFRHNGTTWEFNYQTPAHSCDSYDACGPFGLCVSSVPPKCKCFKGFEPKYTEEWKRGNWTGGCVRQTELLCERNSTNCQGNSTGKAADVFHALANIKPPDFYKFSATLDAEDCYQSCLQNCSCLAFAYINGIGCLAWNQDLMDAVQFSVGGESLSIRLAHSEFGGNKHKKTIVATSVSLTVFVILGFAAFGFWRCRVKHIDSRKRLEIDWPKRFDIIQGIARGLLYLHRDSRLRVIHRDLKVSNILLDEKMNPKYQFAPPLPCALTPTSRRKNPKYCARRLDRPETFSLLPDVCSNTLNQNECDDNMLRSIRL</sequence>
<feature type="domain" description="Protein kinase" evidence="18">
    <location>
        <begin position="214"/>
        <end position="559"/>
    </location>
</feature>
<accession>A0A8X7QWM0</accession>
<evidence type="ECO:0000256" key="13">
    <source>
        <dbReference type="ARBA" id="ARBA00023157"/>
    </source>
</evidence>
<dbReference type="AlphaFoldDB" id="A0A8X7QWM0"/>
<comment type="catalytic activity">
    <reaction evidence="15">
        <text>L-threonyl-[protein] + ATP = O-phospho-L-threonyl-[protein] + ADP + H(+)</text>
        <dbReference type="Rhea" id="RHEA:46608"/>
        <dbReference type="Rhea" id="RHEA-COMP:11060"/>
        <dbReference type="Rhea" id="RHEA-COMP:11605"/>
        <dbReference type="ChEBI" id="CHEBI:15378"/>
        <dbReference type="ChEBI" id="CHEBI:30013"/>
        <dbReference type="ChEBI" id="CHEBI:30616"/>
        <dbReference type="ChEBI" id="CHEBI:61977"/>
        <dbReference type="ChEBI" id="CHEBI:456216"/>
        <dbReference type="EC" id="2.7.11.1"/>
    </reaction>
</comment>
<dbReference type="SUPFAM" id="SSF51110">
    <property type="entry name" value="alpha-D-mannose-specific plant lectins"/>
    <property type="match status" value="1"/>
</dbReference>
<dbReference type="Gene3D" id="2.90.10.10">
    <property type="entry name" value="Bulb-type lectin domain"/>
    <property type="match status" value="1"/>
</dbReference>
<dbReference type="PROSITE" id="PS00108">
    <property type="entry name" value="PROTEIN_KINASE_ST"/>
    <property type="match status" value="1"/>
</dbReference>
<dbReference type="InterPro" id="IPR011009">
    <property type="entry name" value="Kinase-like_dom_sf"/>
</dbReference>
<dbReference type="Pfam" id="PF00954">
    <property type="entry name" value="S_locus_glycop"/>
    <property type="match status" value="1"/>
</dbReference>
<evidence type="ECO:0000256" key="2">
    <source>
        <dbReference type="ARBA" id="ARBA00012513"/>
    </source>
</evidence>
<dbReference type="PANTHER" id="PTHR32444:SF235">
    <property type="entry name" value="OS01G0783900 PROTEIN"/>
    <property type="match status" value="1"/>
</dbReference>
<feature type="domain" description="Bulb-type lectin" evidence="19">
    <location>
        <begin position="7"/>
        <end position="128"/>
    </location>
</feature>
<evidence type="ECO:0000259" key="20">
    <source>
        <dbReference type="PROSITE" id="PS50948"/>
    </source>
</evidence>
<keyword evidence="7" id="KW-0808">Transferase</keyword>
<dbReference type="GO" id="GO:0060320">
    <property type="term" value="P:rejection of self pollen"/>
    <property type="evidence" value="ECO:0007669"/>
    <property type="project" value="UniProtKB-KW"/>
</dbReference>
<feature type="domain" description="Apple" evidence="20">
    <location>
        <begin position="324"/>
        <end position="405"/>
    </location>
</feature>
<evidence type="ECO:0000256" key="12">
    <source>
        <dbReference type="ARBA" id="ARBA00022840"/>
    </source>
</evidence>
<evidence type="ECO:0000256" key="8">
    <source>
        <dbReference type="ARBA" id="ARBA00022729"/>
    </source>
</evidence>
<feature type="transmembrane region" description="Helical" evidence="17">
    <location>
        <begin position="418"/>
        <end position="441"/>
    </location>
</feature>
<comment type="caution">
    <text evidence="21">The sequence shown here is derived from an EMBL/GenBank/DDBJ whole genome shotgun (WGS) entry which is preliminary data.</text>
</comment>
<keyword evidence="11" id="KW-0418">Kinase</keyword>
<proteinExistence type="predicted"/>
<keyword evidence="17" id="KW-0472">Membrane</keyword>
<reference evidence="21 22" key="1">
    <citation type="submission" date="2020-02" db="EMBL/GenBank/DDBJ databases">
        <authorList>
            <person name="Ma Q."/>
            <person name="Huang Y."/>
            <person name="Song X."/>
            <person name="Pei D."/>
        </authorList>
    </citation>
    <scope>NUCLEOTIDE SEQUENCE [LARGE SCALE GENOMIC DNA]</scope>
    <source>
        <strain evidence="21">Sxm20200214</strain>
        <tissue evidence="21">Leaf</tissue>
    </source>
</reference>
<dbReference type="PROSITE" id="PS50948">
    <property type="entry name" value="PAN"/>
    <property type="match status" value="1"/>
</dbReference>
<dbReference type="CDD" id="cd01098">
    <property type="entry name" value="PAN_AP_plant"/>
    <property type="match status" value="1"/>
</dbReference>
<evidence type="ECO:0000256" key="9">
    <source>
        <dbReference type="ARBA" id="ARBA00022734"/>
    </source>
</evidence>
<keyword evidence="13" id="KW-1015">Disulfide bond</keyword>
<evidence type="ECO:0000259" key="19">
    <source>
        <dbReference type="PROSITE" id="PS50927"/>
    </source>
</evidence>
<dbReference type="SMART" id="SM00473">
    <property type="entry name" value="PAN_AP"/>
    <property type="match status" value="1"/>
</dbReference>
<keyword evidence="8" id="KW-0732">Signal</keyword>
<evidence type="ECO:0000256" key="1">
    <source>
        <dbReference type="ARBA" id="ARBA00004251"/>
    </source>
</evidence>
<evidence type="ECO:0000256" key="4">
    <source>
        <dbReference type="ARBA" id="ARBA00022475"/>
    </source>
</evidence>
<dbReference type="SUPFAM" id="SSF56112">
    <property type="entry name" value="Protein kinase-like (PK-like)"/>
    <property type="match status" value="1"/>
</dbReference>
<dbReference type="GO" id="GO:0005524">
    <property type="term" value="F:ATP binding"/>
    <property type="evidence" value="ECO:0007669"/>
    <property type="project" value="UniProtKB-KW"/>
</dbReference>
<evidence type="ECO:0000259" key="18">
    <source>
        <dbReference type="PROSITE" id="PS50011"/>
    </source>
</evidence>
<evidence type="ECO:0000256" key="10">
    <source>
        <dbReference type="ARBA" id="ARBA00022741"/>
    </source>
</evidence>
<dbReference type="Gene3D" id="1.10.510.10">
    <property type="entry name" value="Transferase(Phosphotransferase) domain 1"/>
    <property type="match status" value="1"/>
</dbReference>
<keyword evidence="22" id="KW-1185">Reference proteome</keyword>
<evidence type="ECO:0000256" key="11">
    <source>
        <dbReference type="ARBA" id="ARBA00022777"/>
    </source>
</evidence>
<evidence type="ECO:0000256" key="5">
    <source>
        <dbReference type="ARBA" id="ARBA00022527"/>
    </source>
</evidence>
<keyword evidence="12" id="KW-0067">ATP-binding</keyword>
<evidence type="ECO:0000256" key="16">
    <source>
        <dbReference type="ARBA" id="ARBA00048679"/>
    </source>
</evidence>
<dbReference type="EC" id="2.7.11.1" evidence="2"/>
<dbReference type="InterPro" id="IPR000858">
    <property type="entry name" value="S_locus_glycoprot_dom"/>
</dbReference>
<evidence type="ECO:0000256" key="3">
    <source>
        <dbReference type="ARBA" id="ARBA00022471"/>
    </source>
</evidence>
<keyword evidence="10" id="KW-0547">Nucleotide-binding</keyword>
<keyword evidence="14" id="KW-0325">Glycoprotein</keyword>
<dbReference type="InterPro" id="IPR036426">
    <property type="entry name" value="Bulb-type_lectin_dom_sf"/>
</dbReference>
<evidence type="ECO:0000256" key="7">
    <source>
        <dbReference type="ARBA" id="ARBA00022679"/>
    </source>
</evidence>
<dbReference type="Proteomes" id="UP000886595">
    <property type="component" value="Unassembled WGS sequence"/>
</dbReference>
<organism evidence="21 22">
    <name type="scientific">Brassica carinata</name>
    <name type="common">Ethiopian mustard</name>
    <name type="synonym">Abyssinian cabbage</name>
    <dbReference type="NCBI Taxonomy" id="52824"/>
    <lineage>
        <taxon>Eukaryota</taxon>
        <taxon>Viridiplantae</taxon>
        <taxon>Streptophyta</taxon>
        <taxon>Embryophyta</taxon>
        <taxon>Tracheophyta</taxon>
        <taxon>Spermatophyta</taxon>
        <taxon>Magnoliopsida</taxon>
        <taxon>eudicotyledons</taxon>
        <taxon>Gunneridae</taxon>
        <taxon>Pentapetalae</taxon>
        <taxon>rosids</taxon>
        <taxon>malvids</taxon>
        <taxon>Brassicales</taxon>
        <taxon>Brassicaceae</taxon>
        <taxon>Brassiceae</taxon>
        <taxon>Brassica</taxon>
    </lineage>
</organism>
<keyword evidence="17" id="KW-1133">Transmembrane helix</keyword>
<dbReference type="GO" id="GO:0005886">
    <property type="term" value="C:plasma membrane"/>
    <property type="evidence" value="ECO:0007669"/>
    <property type="project" value="UniProtKB-SubCell"/>
</dbReference>
<name>A0A8X7QWM0_BRACI</name>
<keyword evidence="5" id="KW-0723">Serine/threonine-protein kinase</keyword>
<dbReference type="InterPro" id="IPR001480">
    <property type="entry name" value="Bulb-type_lectin_dom"/>
</dbReference>
<dbReference type="InterPro" id="IPR003609">
    <property type="entry name" value="Pan_app"/>
</dbReference>
<evidence type="ECO:0000256" key="17">
    <source>
        <dbReference type="SAM" id="Phobius"/>
    </source>
</evidence>
<gene>
    <name evidence="21" type="ORF">Bca52824_059797</name>
</gene>
<dbReference type="PROSITE" id="PS50011">
    <property type="entry name" value="PROTEIN_KINASE_DOM"/>
    <property type="match status" value="1"/>
</dbReference>
<evidence type="ECO:0000313" key="22">
    <source>
        <dbReference type="Proteomes" id="UP000886595"/>
    </source>
</evidence>
<dbReference type="CDD" id="cd00028">
    <property type="entry name" value="B_lectin"/>
    <property type="match status" value="1"/>
</dbReference>
<dbReference type="Pfam" id="PF08276">
    <property type="entry name" value="PAN_2"/>
    <property type="match status" value="1"/>
</dbReference>
<keyword evidence="9" id="KW-0430">Lectin</keyword>
<keyword evidence="3" id="KW-0713">Self-incompatibility</keyword>
<dbReference type="OrthoDB" id="1934880at2759"/>
<dbReference type="GO" id="GO:0031625">
    <property type="term" value="F:ubiquitin protein ligase binding"/>
    <property type="evidence" value="ECO:0007669"/>
    <property type="project" value="UniProtKB-ARBA"/>
</dbReference>
<dbReference type="InterPro" id="IPR008271">
    <property type="entry name" value="Ser/Thr_kinase_AS"/>
</dbReference>
<dbReference type="Pfam" id="PF01453">
    <property type="entry name" value="B_lectin"/>
    <property type="match status" value="1"/>
</dbReference>
<evidence type="ECO:0000313" key="21">
    <source>
        <dbReference type="EMBL" id="KAG2277242.1"/>
    </source>
</evidence>
<dbReference type="FunFam" id="2.90.10.10:FF:000003">
    <property type="entry name" value="G-type lectin S-receptor-like serine/threonine-protein kinase"/>
    <property type="match status" value="1"/>
</dbReference>
<protein>
    <recommendedName>
        <fullName evidence="2">non-specific serine/threonine protein kinase</fullName>
        <ecNumber evidence="2">2.7.11.1</ecNumber>
    </recommendedName>
</protein>
<evidence type="ECO:0000256" key="15">
    <source>
        <dbReference type="ARBA" id="ARBA00047899"/>
    </source>
</evidence>
<dbReference type="GO" id="GO:0004674">
    <property type="term" value="F:protein serine/threonine kinase activity"/>
    <property type="evidence" value="ECO:0007669"/>
    <property type="project" value="UniProtKB-KW"/>
</dbReference>
<evidence type="ECO:0000256" key="6">
    <source>
        <dbReference type="ARBA" id="ARBA00022536"/>
    </source>
</evidence>
<dbReference type="PROSITE" id="PS50927">
    <property type="entry name" value="BULB_LECTIN"/>
    <property type="match status" value="1"/>
</dbReference>
<dbReference type="PANTHER" id="PTHR32444">
    <property type="entry name" value="BULB-TYPE LECTIN DOMAIN-CONTAINING PROTEIN"/>
    <property type="match status" value="1"/>
</dbReference>
<comment type="catalytic activity">
    <reaction evidence="16">
        <text>L-seryl-[protein] + ATP = O-phospho-L-seryl-[protein] + ADP + H(+)</text>
        <dbReference type="Rhea" id="RHEA:17989"/>
        <dbReference type="Rhea" id="RHEA-COMP:9863"/>
        <dbReference type="Rhea" id="RHEA-COMP:11604"/>
        <dbReference type="ChEBI" id="CHEBI:15378"/>
        <dbReference type="ChEBI" id="CHEBI:29999"/>
        <dbReference type="ChEBI" id="CHEBI:30616"/>
        <dbReference type="ChEBI" id="CHEBI:83421"/>
        <dbReference type="ChEBI" id="CHEBI:456216"/>
        <dbReference type="EC" id="2.7.11.1"/>
    </reaction>
</comment>
<keyword evidence="6" id="KW-0245">EGF-like domain</keyword>
<comment type="subcellular location">
    <subcellularLocation>
        <location evidence="1">Cell membrane</location>
        <topology evidence="1">Single-pass type I membrane protein</topology>
    </subcellularLocation>
</comment>
<keyword evidence="17" id="KW-0812">Transmembrane</keyword>